<sequence length="59" mass="6921">MRHYRDGSIFDPATWYRIFSNTREHAKVLYCSSLSELSALYIPLVLISEFGLFRIVYSS</sequence>
<dbReference type="AlphaFoldDB" id="A0A3N4IVW8"/>
<gene>
    <name evidence="1" type="ORF">L873DRAFT_1823715</name>
</gene>
<evidence type="ECO:0000313" key="2">
    <source>
        <dbReference type="Proteomes" id="UP000276215"/>
    </source>
</evidence>
<proteinExistence type="predicted"/>
<name>A0A3N4IVW8_9PEZI</name>
<evidence type="ECO:0000313" key="1">
    <source>
        <dbReference type="EMBL" id="RPA88948.1"/>
    </source>
</evidence>
<keyword evidence="2" id="KW-1185">Reference proteome</keyword>
<accession>A0A3N4IVW8</accession>
<reference evidence="1 2" key="1">
    <citation type="journal article" date="2018" name="Nat. Ecol. Evol.">
        <title>Pezizomycetes genomes reveal the molecular basis of ectomycorrhizal truffle lifestyle.</title>
        <authorList>
            <person name="Murat C."/>
            <person name="Payen T."/>
            <person name="Noel B."/>
            <person name="Kuo A."/>
            <person name="Morin E."/>
            <person name="Chen J."/>
            <person name="Kohler A."/>
            <person name="Krizsan K."/>
            <person name="Balestrini R."/>
            <person name="Da Silva C."/>
            <person name="Montanini B."/>
            <person name="Hainaut M."/>
            <person name="Levati E."/>
            <person name="Barry K.W."/>
            <person name="Belfiori B."/>
            <person name="Cichocki N."/>
            <person name="Clum A."/>
            <person name="Dockter R.B."/>
            <person name="Fauchery L."/>
            <person name="Guy J."/>
            <person name="Iotti M."/>
            <person name="Le Tacon F."/>
            <person name="Lindquist E.A."/>
            <person name="Lipzen A."/>
            <person name="Malagnac F."/>
            <person name="Mello A."/>
            <person name="Molinier V."/>
            <person name="Miyauchi S."/>
            <person name="Poulain J."/>
            <person name="Riccioni C."/>
            <person name="Rubini A."/>
            <person name="Sitrit Y."/>
            <person name="Splivallo R."/>
            <person name="Traeger S."/>
            <person name="Wang M."/>
            <person name="Zifcakova L."/>
            <person name="Wipf D."/>
            <person name="Zambonelli A."/>
            <person name="Paolocci F."/>
            <person name="Nowrousian M."/>
            <person name="Ottonello S."/>
            <person name="Baldrian P."/>
            <person name="Spatafora J.W."/>
            <person name="Henrissat B."/>
            <person name="Nagy L.G."/>
            <person name="Aury J.M."/>
            <person name="Wincker P."/>
            <person name="Grigoriev I.V."/>
            <person name="Bonfante P."/>
            <person name="Martin F.M."/>
        </authorList>
    </citation>
    <scope>NUCLEOTIDE SEQUENCE [LARGE SCALE GENOMIC DNA]</scope>
    <source>
        <strain evidence="1 2">120613-1</strain>
    </source>
</reference>
<organism evidence="1 2">
    <name type="scientific">Choiromyces venosus 120613-1</name>
    <dbReference type="NCBI Taxonomy" id="1336337"/>
    <lineage>
        <taxon>Eukaryota</taxon>
        <taxon>Fungi</taxon>
        <taxon>Dikarya</taxon>
        <taxon>Ascomycota</taxon>
        <taxon>Pezizomycotina</taxon>
        <taxon>Pezizomycetes</taxon>
        <taxon>Pezizales</taxon>
        <taxon>Tuberaceae</taxon>
        <taxon>Choiromyces</taxon>
    </lineage>
</organism>
<dbReference type="Proteomes" id="UP000276215">
    <property type="component" value="Unassembled WGS sequence"/>
</dbReference>
<protein>
    <submittedName>
        <fullName evidence="1">Uncharacterized protein</fullName>
    </submittedName>
</protein>
<dbReference type="EMBL" id="ML120633">
    <property type="protein sequence ID" value="RPA88948.1"/>
    <property type="molecule type" value="Genomic_DNA"/>
</dbReference>